<dbReference type="Proteomes" id="UP000820818">
    <property type="component" value="Linkage Group LG3"/>
</dbReference>
<dbReference type="AlphaFoldDB" id="A0AAD5LER7"/>
<name>A0AAD5LER7_9CRUS</name>
<reference evidence="2 3" key="1">
    <citation type="submission" date="2022-05" db="EMBL/GenBank/DDBJ databases">
        <title>A multi-omics perspective on studying reproductive biology in Daphnia sinensis.</title>
        <authorList>
            <person name="Jia J."/>
        </authorList>
    </citation>
    <scope>NUCLEOTIDE SEQUENCE [LARGE SCALE GENOMIC DNA]</scope>
    <source>
        <strain evidence="2 3">WSL</strain>
    </source>
</reference>
<gene>
    <name evidence="2" type="ORF">GHT06_012343</name>
</gene>
<evidence type="ECO:0000313" key="3">
    <source>
        <dbReference type="Proteomes" id="UP000820818"/>
    </source>
</evidence>
<proteinExistence type="predicted"/>
<comment type="caution">
    <text evidence="2">The sequence shown here is derived from an EMBL/GenBank/DDBJ whole genome shotgun (WGS) entry which is preliminary data.</text>
</comment>
<accession>A0AAD5LER7</accession>
<keyword evidence="3" id="KW-1185">Reference proteome</keyword>
<evidence type="ECO:0000313" key="2">
    <source>
        <dbReference type="EMBL" id="KAI9561386.1"/>
    </source>
</evidence>
<sequence>MHRLARFANWITTYPPRISRSRCVSWCFEVSAVGSPSYKYGSPAEPKTSLLLCISIQANFSQKMLSYSALLVVSSVAVMLMDSGVGAQRTYYFRNAAPVSRAWQSNPSVSRNVYNPPNAFSAFNPVVARNTNAWGWPTAAVQQQNRWRVNFDNSIEDNSIESFEFRRRSSSPWAQQRPAVASNSRTSNAWSRPAAVPVRQQQPTRWNRRHSDEDHSVESRESRRWW</sequence>
<feature type="compositionally biased region" description="Polar residues" evidence="1">
    <location>
        <begin position="181"/>
        <end position="190"/>
    </location>
</feature>
<feature type="region of interest" description="Disordered" evidence="1">
    <location>
        <begin position="174"/>
        <end position="226"/>
    </location>
</feature>
<evidence type="ECO:0000256" key="1">
    <source>
        <dbReference type="SAM" id="MobiDB-lite"/>
    </source>
</evidence>
<dbReference type="EMBL" id="WJBH02000003">
    <property type="protein sequence ID" value="KAI9561386.1"/>
    <property type="molecule type" value="Genomic_DNA"/>
</dbReference>
<feature type="compositionally biased region" description="Basic and acidic residues" evidence="1">
    <location>
        <begin position="209"/>
        <end position="226"/>
    </location>
</feature>
<protein>
    <submittedName>
        <fullName evidence="2">Uncharacterized protein</fullName>
    </submittedName>
</protein>
<organism evidence="2 3">
    <name type="scientific">Daphnia sinensis</name>
    <dbReference type="NCBI Taxonomy" id="1820382"/>
    <lineage>
        <taxon>Eukaryota</taxon>
        <taxon>Metazoa</taxon>
        <taxon>Ecdysozoa</taxon>
        <taxon>Arthropoda</taxon>
        <taxon>Crustacea</taxon>
        <taxon>Branchiopoda</taxon>
        <taxon>Diplostraca</taxon>
        <taxon>Cladocera</taxon>
        <taxon>Anomopoda</taxon>
        <taxon>Daphniidae</taxon>
        <taxon>Daphnia</taxon>
        <taxon>Daphnia similis group</taxon>
    </lineage>
</organism>